<evidence type="ECO:0000313" key="3">
    <source>
        <dbReference type="Proteomes" id="UP001309876"/>
    </source>
</evidence>
<keyword evidence="3" id="KW-1185">Reference proteome</keyword>
<protein>
    <submittedName>
        <fullName evidence="2">Uncharacterized protein</fullName>
    </submittedName>
</protein>
<feature type="coiled-coil region" evidence="1">
    <location>
        <begin position="305"/>
        <end position="356"/>
    </location>
</feature>
<name>A0AAN7PHA6_9EURO</name>
<dbReference type="Proteomes" id="UP001309876">
    <property type="component" value="Unassembled WGS sequence"/>
</dbReference>
<accession>A0AAN7PHA6</accession>
<dbReference type="Gene3D" id="1.10.287.1490">
    <property type="match status" value="1"/>
</dbReference>
<reference evidence="2 3" key="1">
    <citation type="submission" date="2023-08" db="EMBL/GenBank/DDBJ databases">
        <title>Black Yeasts Isolated from many extreme environments.</title>
        <authorList>
            <person name="Coleine C."/>
            <person name="Stajich J.E."/>
            <person name="Selbmann L."/>
        </authorList>
    </citation>
    <scope>NUCLEOTIDE SEQUENCE [LARGE SCALE GENOMIC DNA]</scope>
    <source>
        <strain evidence="2 3">CCFEE 5910</strain>
    </source>
</reference>
<evidence type="ECO:0000256" key="1">
    <source>
        <dbReference type="SAM" id="Coils"/>
    </source>
</evidence>
<gene>
    <name evidence="2" type="ORF">LTR05_008732</name>
</gene>
<sequence>MAVMLEQGHISLLSLCQRPKVQRHLPSWAVDWSRPATDMLQDVENDHVTLCPAFAASTDTDVRPNIAVERRGGKVTGIMLSCKLYDKIKAVGSFENRELTNEVPLNETFSWPARWLLEILRLSYLYEEDGDFCARLAATTRTSIGGVGYDPNGQLIRIGDTRFFEAVTLLKCSIRLIKHRRMRLDAQRFLTALTTEENAACKTLVKSRLNSEIIGKSLGRLPFVTEKRHPAVARCSTLPQLTPATDDVDHQKERSFRAKRAPGKQVRVWKEMAEDATAKFGWLQARHAKDIQALNTTLKHRNRKQSRLEAELIALRHQISRLEAENAKRGDENKKLQAQLQQHDQTLERLRQFETEVRHTLLQIDTGRSLSFMEAAVHNEVPSEDLLQRVRGCWAGIEKSRARMNQIHRKKVMAMRQAVQAEKERFDELSHTLDHKTIGTSRASCGHEGRQAVAVTGCKRLLCEECYGEARQELRSQWIITQCSYCRIACPLSPVLEELMDAHRPANVRC</sequence>
<keyword evidence="1" id="KW-0175">Coiled coil</keyword>
<dbReference type="AlphaFoldDB" id="A0AAN7PHA6"/>
<evidence type="ECO:0000313" key="2">
    <source>
        <dbReference type="EMBL" id="KAK5080221.1"/>
    </source>
</evidence>
<organism evidence="2 3">
    <name type="scientific">Lithohypha guttulata</name>
    <dbReference type="NCBI Taxonomy" id="1690604"/>
    <lineage>
        <taxon>Eukaryota</taxon>
        <taxon>Fungi</taxon>
        <taxon>Dikarya</taxon>
        <taxon>Ascomycota</taxon>
        <taxon>Pezizomycotina</taxon>
        <taxon>Eurotiomycetes</taxon>
        <taxon>Chaetothyriomycetidae</taxon>
        <taxon>Chaetothyriales</taxon>
        <taxon>Trichomeriaceae</taxon>
        <taxon>Lithohypha</taxon>
    </lineage>
</organism>
<comment type="caution">
    <text evidence="2">The sequence shown here is derived from an EMBL/GenBank/DDBJ whole genome shotgun (WGS) entry which is preliminary data.</text>
</comment>
<dbReference type="EMBL" id="JAVRRJ010000018">
    <property type="protein sequence ID" value="KAK5080221.1"/>
    <property type="molecule type" value="Genomic_DNA"/>
</dbReference>
<proteinExistence type="predicted"/>